<keyword evidence="2" id="KW-1185">Reference proteome</keyword>
<gene>
    <name evidence="1" type="ORF">WJ96_04330</name>
</gene>
<evidence type="ECO:0000313" key="2">
    <source>
        <dbReference type="Proteomes" id="UP000056453"/>
    </source>
</evidence>
<accession>A0AAW3MXT0</accession>
<dbReference type="AlphaFoldDB" id="A0AAW3MXT0"/>
<dbReference type="Proteomes" id="UP000056453">
    <property type="component" value="Unassembled WGS sequence"/>
</dbReference>
<organism evidence="1 2">
    <name type="scientific">Burkholderia ubonensis</name>
    <dbReference type="NCBI Taxonomy" id="101571"/>
    <lineage>
        <taxon>Bacteria</taxon>
        <taxon>Pseudomonadati</taxon>
        <taxon>Pseudomonadota</taxon>
        <taxon>Betaproteobacteria</taxon>
        <taxon>Burkholderiales</taxon>
        <taxon>Burkholderiaceae</taxon>
        <taxon>Burkholderia</taxon>
        <taxon>Burkholderia cepacia complex</taxon>
    </lineage>
</organism>
<sequence>MGGCPKCGFGHYGARYVYGSKAYQYARSQKPWFDKRMSAYENQLLAEIAKTNQVAKQQRGTSLF</sequence>
<evidence type="ECO:0000313" key="1">
    <source>
        <dbReference type="EMBL" id="KVP97802.1"/>
    </source>
</evidence>
<comment type="caution">
    <text evidence="1">The sequence shown here is derived from an EMBL/GenBank/DDBJ whole genome shotgun (WGS) entry which is preliminary data.</text>
</comment>
<dbReference type="EMBL" id="LPBJ01000047">
    <property type="protein sequence ID" value="KVP97802.1"/>
    <property type="molecule type" value="Genomic_DNA"/>
</dbReference>
<protein>
    <submittedName>
        <fullName evidence="1">Uncharacterized protein</fullName>
    </submittedName>
</protein>
<reference evidence="1 2" key="1">
    <citation type="submission" date="2015-11" db="EMBL/GenBank/DDBJ databases">
        <title>Expanding the genomic diversity of Burkholderia species for the development of highly accurate diagnostics.</title>
        <authorList>
            <person name="Sahl J."/>
            <person name="Keim P."/>
            <person name="Wagner D."/>
        </authorList>
    </citation>
    <scope>NUCLEOTIDE SEQUENCE [LARGE SCALE GENOMIC DNA]</scope>
    <source>
        <strain evidence="1 2">MSMB1808WGS</strain>
    </source>
</reference>
<proteinExistence type="predicted"/>
<name>A0AAW3MXT0_9BURK</name>